<keyword evidence="3" id="KW-1185">Reference proteome</keyword>
<evidence type="ECO:0000313" key="3">
    <source>
        <dbReference type="Proteomes" id="UP000051006"/>
    </source>
</evidence>
<keyword evidence="1" id="KW-1133">Transmembrane helix</keyword>
<dbReference type="AlphaFoldDB" id="A0A0R2LB29"/>
<proteinExistence type="predicted"/>
<evidence type="ECO:0000313" key="2">
    <source>
        <dbReference type="EMBL" id="KRN99118.1"/>
    </source>
</evidence>
<keyword evidence="1" id="KW-0812">Transmembrane</keyword>
<dbReference type="RefSeq" id="WP_057880889.1">
    <property type="nucleotide sequence ID" value="NZ_JQCF01000012.1"/>
</dbReference>
<feature type="transmembrane region" description="Helical" evidence="1">
    <location>
        <begin position="50"/>
        <end position="71"/>
    </location>
</feature>
<dbReference type="PATRIC" id="fig|993692.3.peg.548"/>
<dbReference type="Proteomes" id="UP000051006">
    <property type="component" value="Unassembled WGS sequence"/>
</dbReference>
<reference evidence="2 3" key="1">
    <citation type="journal article" date="2015" name="Genome Announc.">
        <title>Expanding the biotechnology potential of lactobacilli through comparative genomics of 213 strains and associated genera.</title>
        <authorList>
            <person name="Sun Z."/>
            <person name="Harris H.M."/>
            <person name="McCann A."/>
            <person name="Guo C."/>
            <person name="Argimon S."/>
            <person name="Zhang W."/>
            <person name="Yang X."/>
            <person name="Jeffery I.B."/>
            <person name="Cooney J.C."/>
            <person name="Kagawa T.F."/>
            <person name="Liu W."/>
            <person name="Song Y."/>
            <person name="Salvetti E."/>
            <person name="Wrobel A."/>
            <person name="Rasinkangas P."/>
            <person name="Parkhill J."/>
            <person name="Rea M.C."/>
            <person name="O'Sullivan O."/>
            <person name="Ritari J."/>
            <person name="Douillard F.P."/>
            <person name="Paul Ross R."/>
            <person name="Yang R."/>
            <person name="Briner A.E."/>
            <person name="Felis G.E."/>
            <person name="de Vos W.M."/>
            <person name="Barrangou R."/>
            <person name="Klaenhammer T.R."/>
            <person name="Caufield P.W."/>
            <person name="Cui Y."/>
            <person name="Zhang H."/>
            <person name="O'Toole P.W."/>
        </authorList>
    </citation>
    <scope>NUCLEOTIDE SEQUENCE [LARGE SCALE GENOMIC DNA]</scope>
    <source>
        <strain evidence="2 3">DSM 24716</strain>
    </source>
</reference>
<accession>A0A0R2LB29</accession>
<dbReference type="STRING" id="993692.IV57_GL000543"/>
<gene>
    <name evidence="2" type="ORF">IV57_GL000543</name>
</gene>
<name>A0A0R2LB29_9LACO</name>
<sequence>MEFYNLASDFSLLLAILLSTSKSARVFDYKGIISYSFIFAAFLISYGKPWLWSGYNVWLALILVIFLNNSFQGREFMERIKSYLGLWRYMLSIFLCLVAIHMMYGIAHLLIPALVILIMLFLIATKRAN</sequence>
<dbReference type="EMBL" id="JQCF01000012">
    <property type="protein sequence ID" value="KRN99118.1"/>
    <property type="molecule type" value="Genomic_DNA"/>
</dbReference>
<keyword evidence="1" id="KW-0472">Membrane</keyword>
<organism evidence="2 3">
    <name type="scientific">Companilactobacillus kimchiensis</name>
    <dbReference type="NCBI Taxonomy" id="993692"/>
    <lineage>
        <taxon>Bacteria</taxon>
        <taxon>Bacillati</taxon>
        <taxon>Bacillota</taxon>
        <taxon>Bacilli</taxon>
        <taxon>Lactobacillales</taxon>
        <taxon>Lactobacillaceae</taxon>
        <taxon>Companilactobacillus</taxon>
    </lineage>
</organism>
<feature type="transmembrane region" description="Helical" evidence="1">
    <location>
        <begin position="106"/>
        <end position="124"/>
    </location>
</feature>
<protein>
    <submittedName>
        <fullName evidence="2">Uncharacterized protein</fullName>
    </submittedName>
</protein>
<evidence type="ECO:0000256" key="1">
    <source>
        <dbReference type="SAM" id="Phobius"/>
    </source>
</evidence>
<comment type="caution">
    <text evidence="2">The sequence shown here is derived from an EMBL/GenBank/DDBJ whole genome shotgun (WGS) entry which is preliminary data.</text>
</comment>
<feature type="transmembrane region" description="Helical" evidence="1">
    <location>
        <begin position="83"/>
        <end position="100"/>
    </location>
</feature>